<accession>A0A918MSH9</accession>
<comment type="caution">
    <text evidence="1">The sequence shown here is derived from an EMBL/GenBank/DDBJ whole genome shotgun (WGS) entry which is preliminary data.</text>
</comment>
<protein>
    <recommendedName>
        <fullName evidence="3">Acetyltransferase</fullName>
    </recommendedName>
</protein>
<dbReference type="AlphaFoldDB" id="A0A918MSH9"/>
<evidence type="ECO:0008006" key="3">
    <source>
        <dbReference type="Google" id="ProtNLM"/>
    </source>
</evidence>
<dbReference type="Gene3D" id="3.40.630.30">
    <property type="match status" value="1"/>
</dbReference>
<gene>
    <name evidence="1" type="ORF">GCM10010503_31180</name>
</gene>
<dbReference type="Proteomes" id="UP000620224">
    <property type="component" value="Unassembled WGS sequence"/>
</dbReference>
<evidence type="ECO:0000313" key="2">
    <source>
        <dbReference type="Proteomes" id="UP000620224"/>
    </source>
</evidence>
<proteinExistence type="predicted"/>
<dbReference type="EMBL" id="BMUE01000006">
    <property type="protein sequence ID" value="GGW52002.1"/>
    <property type="molecule type" value="Genomic_DNA"/>
</dbReference>
<reference evidence="1" key="2">
    <citation type="submission" date="2020-09" db="EMBL/GenBank/DDBJ databases">
        <authorList>
            <person name="Sun Q."/>
            <person name="Ohkuma M."/>
        </authorList>
    </citation>
    <scope>NUCLEOTIDE SEQUENCE</scope>
    <source>
        <strain evidence="1">JCM 4490</strain>
    </source>
</reference>
<reference evidence="1" key="1">
    <citation type="journal article" date="2014" name="Int. J. Syst. Evol. Microbiol.">
        <title>Complete genome sequence of Corynebacterium casei LMG S-19264T (=DSM 44701T), isolated from a smear-ripened cheese.</title>
        <authorList>
            <consortium name="US DOE Joint Genome Institute (JGI-PGF)"/>
            <person name="Walter F."/>
            <person name="Albersmeier A."/>
            <person name="Kalinowski J."/>
            <person name="Ruckert C."/>
        </authorList>
    </citation>
    <scope>NUCLEOTIDE SEQUENCE</scope>
    <source>
        <strain evidence="1">JCM 4490</strain>
    </source>
</reference>
<organism evidence="1 2">
    <name type="scientific">Streptomyces lucensis JCM 4490</name>
    <dbReference type="NCBI Taxonomy" id="1306176"/>
    <lineage>
        <taxon>Bacteria</taxon>
        <taxon>Bacillati</taxon>
        <taxon>Actinomycetota</taxon>
        <taxon>Actinomycetes</taxon>
        <taxon>Kitasatosporales</taxon>
        <taxon>Streptomycetaceae</taxon>
        <taxon>Streptomyces</taxon>
    </lineage>
</organism>
<sequence length="52" mass="5760">MKAVSVRHALERHPGLGGLLTDTADNNPHMTRINDALGYAPTHTTFEYQLDL</sequence>
<evidence type="ECO:0000313" key="1">
    <source>
        <dbReference type="EMBL" id="GGW52002.1"/>
    </source>
</evidence>
<keyword evidence="2" id="KW-1185">Reference proteome</keyword>
<name>A0A918MSH9_9ACTN</name>